<name>A0A6P5AT99_BRABE</name>
<dbReference type="KEGG" id="bbel:109485996"/>
<dbReference type="InterPro" id="IPR013216">
    <property type="entry name" value="Methyltransf_11"/>
</dbReference>
<dbReference type="PANTHER" id="PTHR43861:SF1">
    <property type="entry name" value="TRANS-ACONITATE 2-METHYLTRANSFERASE"/>
    <property type="match status" value="1"/>
</dbReference>
<gene>
    <name evidence="3" type="primary">LOC109485996</name>
</gene>
<evidence type="ECO:0000313" key="3">
    <source>
        <dbReference type="RefSeq" id="XP_019645251.1"/>
    </source>
</evidence>
<dbReference type="GeneID" id="109485996"/>
<dbReference type="CDD" id="cd02440">
    <property type="entry name" value="AdoMet_MTases"/>
    <property type="match status" value="1"/>
</dbReference>
<feature type="domain" description="Methyltransferase type 11" evidence="1">
    <location>
        <begin position="37"/>
        <end position="136"/>
    </location>
</feature>
<dbReference type="AlphaFoldDB" id="A0A6P5AT99"/>
<dbReference type="OrthoDB" id="66144at2759"/>
<dbReference type="InterPro" id="IPR029063">
    <property type="entry name" value="SAM-dependent_MTases_sf"/>
</dbReference>
<accession>A0A6P5AT99</accession>
<dbReference type="Proteomes" id="UP000515135">
    <property type="component" value="Unplaced"/>
</dbReference>
<keyword evidence="2" id="KW-1185">Reference proteome</keyword>
<dbReference type="Gene3D" id="3.40.50.150">
    <property type="entry name" value="Vaccinia Virus protein VP39"/>
    <property type="match status" value="1"/>
</dbReference>
<dbReference type="GO" id="GO:0008757">
    <property type="term" value="F:S-adenosylmethionine-dependent methyltransferase activity"/>
    <property type="evidence" value="ECO:0007669"/>
    <property type="project" value="InterPro"/>
</dbReference>
<dbReference type="RefSeq" id="XP_019645251.1">
    <property type="nucleotide sequence ID" value="XM_019789692.1"/>
</dbReference>
<evidence type="ECO:0000259" key="1">
    <source>
        <dbReference type="Pfam" id="PF08241"/>
    </source>
</evidence>
<dbReference type="SUPFAM" id="SSF53335">
    <property type="entry name" value="S-adenosyl-L-methionine-dependent methyltransferases"/>
    <property type="match status" value="1"/>
</dbReference>
<organism evidence="2 3">
    <name type="scientific">Branchiostoma belcheri</name>
    <name type="common">Amphioxus</name>
    <dbReference type="NCBI Taxonomy" id="7741"/>
    <lineage>
        <taxon>Eukaryota</taxon>
        <taxon>Metazoa</taxon>
        <taxon>Chordata</taxon>
        <taxon>Cephalochordata</taxon>
        <taxon>Leptocardii</taxon>
        <taxon>Amphioxiformes</taxon>
        <taxon>Branchiostomatidae</taxon>
        <taxon>Branchiostoma</taxon>
    </lineage>
</organism>
<sequence>MRDANMDACLEQLHAQTASAVALLQQYTEWEEGDRVLDVGCGCGEVTKYIGQQPTVASVLGIDLSPQLINYAETTNPSPKVSYSVADITDSSTIKPKWRNYFSKAVSFSVMHWICDKSRALNNIFSCLKPNGCFLFNCFSDSSSIVKTIRAVESDSRWRNLVKSREFTYTIYPWLENDVAGFRRFIEECGFDVEICRSRRQKVHIPREETFRVSVRPFMPHFDFIPTEFHEDVWKTAWQAVEACGRDGGKVWVTNCFEVRARKRQFTGKLVK</sequence>
<dbReference type="Pfam" id="PF08241">
    <property type="entry name" value="Methyltransf_11"/>
    <property type="match status" value="1"/>
</dbReference>
<proteinExistence type="predicted"/>
<dbReference type="PANTHER" id="PTHR43861">
    <property type="entry name" value="TRANS-ACONITATE 2-METHYLTRANSFERASE-RELATED"/>
    <property type="match status" value="1"/>
</dbReference>
<evidence type="ECO:0000313" key="2">
    <source>
        <dbReference type="Proteomes" id="UP000515135"/>
    </source>
</evidence>
<protein>
    <submittedName>
        <fullName evidence="3">Phosphoethanolamine N-methyltransferase 1-like</fullName>
    </submittedName>
</protein>
<reference evidence="3" key="1">
    <citation type="submission" date="2025-08" db="UniProtKB">
        <authorList>
            <consortium name="RefSeq"/>
        </authorList>
    </citation>
    <scope>IDENTIFICATION</scope>
    <source>
        <tissue evidence="3">Gonad</tissue>
    </source>
</reference>